<keyword evidence="5 7" id="KW-0378">Hydrolase</keyword>
<name>A0A0L6ZA14_9CLOT</name>
<dbReference type="GO" id="GO:0008408">
    <property type="term" value="F:3'-5' exonuclease activity"/>
    <property type="evidence" value="ECO:0007669"/>
    <property type="project" value="InterPro"/>
</dbReference>
<keyword evidence="4 7" id="KW-0540">Nuclease</keyword>
<dbReference type="Pfam" id="PF12320">
    <property type="entry name" value="SbcD_C"/>
    <property type="match status" value="1"/>
</dbReference>
<dbReference type="PANTHER" id="PTHR30337">
    <property type="entry name" value="COMPONENT OF ATP-DEPENDENT DSDNA EXONUCLEASE"/>
    <property type="match status" value="1"/>
</dbReference>
<evidence type="ECO:0000313" key="11">
    <source>
        <dbReference type="Proteomes" id="UP000037043"/>
    </source>
</evidence>
<dbReference type="CDD" id="cd00840">
    <property type="entry name" value="MPP_Mre11_N"/>
    <property type="match status" value="1"/>
</dbReference>
<dbReference type="RefSeq" id="WP_052221278.1">
    <property type="nucleotide sequence ID" value="NZ_LHUR01000022.1"/>
</dbReference>
<comment type="similarity">
    <text evidence="1 7">Belongs to the SbcD family.</text>
</comment>
<evidence type="ECO:0000259" key="8">
    <source>
        <dbReference type="Pfam" id="PF00149"/>
    </source>
</evidence>
<dbReference type="STRING" id="36844.SAMN04488501_102271"/>
<accession>A0A0L6ZA14</accession>
<reference evidence="11" key="1">
    <citation type="submission" date="2015-08" db="EMBL/GenBank/DDBJ databases">
        <title>Genome sequence of the strict anaerobe Clostridium homopropionicum LuHBu1 (DSM 5847T).</title>
        <authorList>
            <person name="Poehlein A."/>
            <person name="Beck M."/>
            <person name="Schiel-Bengelsdorf B."/>
            <person name="Bengelsdorf F.R."/>
            <person name="Daniel R."/>
            <person name="Duerre P."/>
        </authorList>
    </citation>
    <scope>NUCLEOTIDE SEQUENCE [LARGE SCALE GENOMIC DNA]</scope>
    <source>
        <strain evidence="11">DSM 5847</strain>
    </source>
</reference>
<evidence type="ECO:0000313" key="10">
    <source>
        <dbReference type="EMBL" id="KOA19633.1"/>
    </source>
</evidence>
<gene>
    <name evidence="7 10" type="primary">sbcD</name>
    <name evidence="10" type="ORF">CLHOM_17220</name>
</gene>
<dbReference type="Proteomes" id="UP000037043">
    <property type="component" value="Unassembled WGS sequence"/>
</dbReference>
<dbReference type="NCBIfam" id="TIGR00619">
    <property type="entry name" value="sbcd"/>
    <property type="match status" value="1"/>
</dbReference>
<evidence type="ECO:0000256" key="4">
    <source>
        <dbReference type="ARBA" id="ARBA00022722"/>
    </source>
</evidence>
<comment type="subunit">
    <text evidence="2 7">Heterodimer of SbcC and SbcD.</text>
</comment>
<keyword evidence="7" id="KW-0255">Endonuclease</keyword>
<evidence type="ECO:0000256" key="5">
    <source>
        <dbReference type="ARBA" id="ARBA00022801"/>
    </source>
</evidence>
<keyword evidence="7" id="KW-0235">DNA replication</keyword>
<evidence type="ECO:0000256" key="6">
    <source>
        <dbReference type="ARBA" id="ARBA00022839"/>
    </source>
</evidence>
<dbReference type="PATRIC" id="fig|1121318.3.peg.1737"/>
<proteinExistence type="inferred from homology"/>
<protein>
    <recommendedName>
        <fullName evidence="3 7">Nuclease SbcCD subunit D</fullName>
    </recommendedName>
</protein>
<dbReference type="SUPFAM" id="SSF56300">
    <property type="entry name" value="Metallo-dependent phosphatases"/>
    <property type="match status" value="1"/>
</dbReference>
<dbReference type="GO" id="GO:0006310">
    <property type="term" value="P:DNA recombination"/>
    <property type="evidence" value="ECO:0007669"/>
    <property type="project" value="UniProtKB-KW"/>
</dbReference>
<feature type="domain" description="Calcineurin-like phosphoesterase" evidence="8">
    <location>
        <begin position="1"/>
        <end position="239"/>
    </location>
</feature>
<dbReference type="GO" id="GO:0006260">
    <property type="term" value="P:DNA replication"/>
    <property type="evidence" value="ECO:0007669"/>
    <property type="project" value="UniProtKB-KW"/>
</dbReference>
<organism evidence="10 11">
    <name type="scientific">Clostridium homopropionicum DSM 5847</name>
    <dbReference type="NCBI Taxonomy" id="1121318"/>
    <lineage>
        <taxon>Bacteria</taxon>
        <taxon>Bacillati</taxon>
        <taxon>Bacillota</taxon>
        <taxon>Clostridia</taxon>
        <taxon>Eubacteriales</taxon>
        <taxon>Clostridiaceae</taxon>
        <taxon>Clostridium</taxon>
    </lineage>
</organism>
<keyword evidence="11" id="KW-1185">Reference proteome</keyword>
<evidence type="ECO:0000259" key="9">
    <source>
        <dbReference type="Pfam" id="PF12320"/>
    </source>
</evidence>
<dbReference type="InterPro" id="IPR041796">
    <property type="entry name" value="Mre11_N"/>
</dbReference>
<dbReference type="InterPro" id="IPR050535">
    <property type="entry name" value="DNA_Repair-Maintenance_Comp"/>
</dbReference>
<comment type="function">
    <text evidence="7">SbcCD cleaves DNA hairpin structures. These structures can inhibit DNA replication and are intermediates in certain DNA recombination reactions. The complex acts as a 3'-&gt;5' double strand exonuclease that can open hairpins. It also has a 5' single-strand endonuclease activity.</text>
</comment>
<dbReference type="InterPro" id="IPR004843">
    <property type="entry name" value="Calcineurin-like_PHP"/>
</dbReference>
<dbReference type="Pfam" id="PF00149">
    <property type="entry name" value="Metallophos"/>
    <property type="match status" value="1"/>
</dbReference>
<dbReference type="EMBL" id="LHUR01000022">
    <property type="protein sequence ID" value="KOA19633.1"/>
    <property type="molecule type" value="Genomic_DNA"/>
</dbReference>
<keyword evidence="7" id="KW-0233">DNA recombination</keyword>
<dbReference type="AlphaFoldDB" id="A0A0L6ZA14"/>
<dbReference type="InterPro" id="IPR026843">
    <property type="entry name" value="SbcD_C"/>
</dbReference>
<sequence length="405" mass="45999">MRIIHTGDWHLGKNLEGVSRLEEQERFIEDFIHTVENNNIDMVIISGDIYDNSNPPAMAERLFYSALRRICDNGKRIVLAIGGNHDNPDRLSAASPIAYEQGVILLGKPKSIAEVGNCGQHKIIDAGEGYLEIEMNGEKAVIITIPYPSEKRLNEILSTSIEEEDRQESYSNRVKEIFYKLQEKYREDTINLAVSHLFILGSEESESERPIQLGGSLAVSASALPEKAQYIALGHLHKPQSVKAKTICKYAGSPLQYSKSEIGYSKSLYIIDVRAGEEAKIQEVFCNNYKPIEVWKCESVEEAIEKCGNNSDREAWVYLEIKTDKFISQEDIKTMKSLKKDILEIRPVIIGEEDLENDFYNLKGKSIGEIFKEFYTKQRMVEPSEEVMELFLSIVEQEEGEEDEA</sequence>
<feature type="domain" description="Nuclease SbcCD subunit D C-terminal" evidence="9">
    <location>
        <begin position="289"/>
        <end position="378"/>
    </location>
</feature>
<dbReference type="InterPro" id="IPR029052">
    <property type="entry name" value="Metallo-depent_PP-like"/>
</dbReference>
<keyword evidence="6 7" id="KW-0269">Exonuclease</keyword>
<dbReference type="Gene3D" id="3.60.21.10">
    <property type="match status" value="1"/>
</dbReference>
<evidence type="ECO:0000256" key="2">
    <source>
        <dbReference type="ARBA" id="ARBA00011322"/>
    </source>
</evidence>
<comment type="caution">
    <text evidence="10">The sequence shown here is derived from an EMBL/GenBank/DDBJ whole genome shotgun (WGS) entry which is preliminary data.</text>
</comment>
<dbReference type="InterPro" id="IPR004593">
    <property type="entry name" value="SbcD"/>
</dbReference>
<dbReference type="PANTHER" id="PTHR30337:SF0">
    <property type="entry name" value="NUCLEASE SBCCD SUBUNIT D"/>
    <property type="match status" value="1"/>
</dbReference>
<evidence type="ECO:0000256" key="3">
    <source>
        <dbReference type="ARBA" id="ARBA00013365"/>
    </source>
</evidence>
<dbReference type="GO" id="GO:0004519">
    <property type="term" value="F:endonuclease activity"/>
    <property type="evidence" value="ECO:0007669"/>
    <property type="project" value="UniProtKB-KW"/>
</dbReference>
<evidence type="ECO:0000256" key="7">
    <source>
        <dbReference type="RuleBase" id="RU363069"/>
    </source>
</evidence>
<evidence type="ECO:0000256" key="1">
    <source>
        <dbReference type="ARBA" id="ARBA00010555"/>
    </source>
</evidence>